<feature type="compositionally biased region" description="Basic and acidic residues" evidence="1">
    <location>
        <begin position="406"/>
        <end position="415"/>
    </location>
</feature>
<feature type="region of interest" description="Disordered" evidence="1">
    <location>
        <begin position="30"/>
        <end position="120"/>
    </location>
</feature>
<dbReference type="EMBL" id="JAXCGZ010010899">
    <property type="protein sequence ID" value="KAK7075392.1"/>
    <property type="molecule type" value="Genomic_DNA"/>
</dbReference>
<evidence type="ECO:0000313" key="2">
    <source>
        <dbReference type="EMBL" id="KAK7075392.1"/>
    </source>
</evidence>
<dbReference type="AlphaFoldDB" id="A0AAN8X2L2"/>
<evidence type="ECO:0000313" key="3">
    <source>
        <dbReference type="Proteomes" id="UP001381693"/>
    </source>
</evidence>
<comment type="caution">
    <text evidence="2">The sequence shown here is derived from an EMBL/GenBank/DDBJ whole genome shotgun (WGS) entry which is preliminary data.</text>
</comment>
<feature type="compositionally biased region" description="Basic and acidic residues" evidence="1">
    <location>
        <begin position="514"/>
        <end position="525"/>
    </location>
</feature>
<feature type="compositionally biased region" description="Polar residues" evidence="1">
    <location>
        <begin position="72"/>
        <end position="81"/>
    </location>
</feature>
<feature type="compositionally biased region" description="Basic and acidic residues" evidence="1">
    <location>
        <begin position="217"/>
        <end position="229"/>
    </location>
</feature>
<sequence length="720" mass="82192">MPVRSHSRRLGGSLYRWVVLRLLRRRLHPEGHCSRNTNNSSKSNSRKHTNCASSKPKKHYRSIRLCGGGQSPCGTGSSPNLKENGKSPTFPFEENGESLSFPLEETGSQSRETREENYNASTRTISTLKNGVRRKNSFQGVILQKQSLLKKGASLPHIDISEKPRETAPTFCSVSYLVEEPVNRTVFLVGENVGRGVYDPLSHINLPDQGDDGGGGDDERGRHRRAKYDTCEQYDRRPRRDDDDVIENYRTTERKVVPRRGECDSSRGCVPSSSSSSSSKKLLRNEPQKVVNVSTPNPFPLLNVRGLEAESIQSLTVPSASLCQHISALRRWDSISVLYGIEYIIVRKKVHERLLCILRERRERRLRREVRESILSGKKRPHKRKGKKRKGKNKTDRKKDARTKRKDASKTEENHCVLAASAQDGDAFRERESDKNIDKSRVKEKNEKQGRDMGKEKVGEEEEDEEGGGGGEGKENDNEEVSLTNFSPPEDSHSLDSLDSRPEKSPSYHQVTSSEEKSSKTRDFSPRINTARSSLRTVSSDTSSSSSSTSSSSTQPSLEDDEEEEEEEGEEEDTTSSAKIPGGPSIFATKPSQVSDYISEDESASERRSSFYCCPCFYTFKRKIKKFRKSSERERERERERHGRRHDRDYSSERRHHRGHARRRASSRSASSDSSRRRRPHHRHRRHVRDSYATHSHVSIHSLMRDFFLHFPLLIVLRFR</sequence>
<dbReference type="Proteomes" id="UP001381693">
    <property type="component" value="Unassembled WGS sequence"/>
</dbReference>
<organism evidence="2 3">
    <name type="scientific">Halocaridina rubra</name>
    <name type="common">Hawaiian red shrimp</name>
    <dbReference type="NCBI Taxonomy" id="373956"/>
    <lineage>
        <taxon>Eukaryota</taxon>
        <taxon>Metazoa</taxon>
        <taxon>Ecdysozoa</taxon>
        <taxon>Arthropoda</taxon>
        <taxon>Crustacea</taxon>
        <taxon>Multicrustacea</taxon>
        <taxon>Malacostraca</taxon>
        <taxon>Eumalacostraca</taxon>
        <taxon>Eucarida</taxon>
        <taxon>Decapoda</taxon>
        <taxon>Pleocyemata</taxon>
        <taxon>Caridea</taxon>
        <taxon>Atyoidea</taxon>
        <taxon>Atyidae</taxon>
        <taxon>Halocaridina</taxon>
    </lineage>
</organism>
<feature type="compositionally biased region" description="Basic residues" evidence="1">
    <location>
        <begin position="654"/>
        <end position="666"/>
    </location>
</feature>
<feature type="compositionally biased region" description="Basic and acidic residues" evidence="1">
    <location>
        <begin position="426"/>
        <end position="458"/>
    </location>
</feature>
<feature type="compositionally biased region" description="Basic residues" evidence="1">
    <location>
        <begin position="44"/>
        <end position="62"/>
    </location>
</feature>
<name>A0AAN8X2L2_HALRR</name>
<feature type="compositionally biased region" description="Basic and acidic residues" evidence="1">
    <location>
        <begin position="490"/>
        <end position="506"/>
    </location>
</feature>
<feature type="region of interest" description="Disordered" evidence="1">
    <location>
        <begin position="628"/>
        <end position="694"/>
    </location>
</feature>
<feature type="compositionally biased region" description="Low complexity" evidence="1">
    <location>
        <begin position="34"/>
        <end position="43"/>
    </location>
</feature>
<gene>
    <name evidence="2" type="ORF">SK128_021806</name>
</gene>
<feature type="region of interest" description="Disordered" evidence="1">
    <location>
        <begin position="201"/>
        <end position="229"/>
    </location>
</feature>
<feature type="region of interest" description="Disordered" evidence="1">
    <location>
        <begin position="256"/>
        <end position="288"/>
    </location>
</feature>
<feature type="region of interest" description="Disordered" evidence="1">
    <location>
        <begin position="372"/>
        <end position="602"/>
    </location>
</feature>
<keyword evidence="3" id="KW-1185">Reference proteome</keyword>
<feature type="compositionally biased region" description="Basic and acidic residues" evidence="1">
    <location>
        <begin position="629"/>
        <end position="653"/>
    </location>
</feature>
<feature type="compositionally biased region" description="Acidic residues" evidence="1">
    <location>
        <begin position="558"/>
        <end position="574"/>
    </location>
</feature>
<evidence type="ECO:0000256" key="1">
    <source>
        <dbReference type="SAM" id="MobiDB-lite"/>
    </source>
</evidence>
<reference evidence="2 3" key="1">
    <citation type="submission" date="2023-11" db="EMBL/GenBank/DDBJ databases">
        <title>Halocaridina rubra genome assembly.</title>
        <authorList>
            <person name="Smith C."/>
        </authorList>
    </citation>
    <scope>NUCLEOTIDE SEQUENCE [LARGE SCALE GENOMIC DNA]</scope>
    <source>
        <strain evidence="2">EP-1</strain>
        <tissue evidence="2">Whole</tissue>
    </source>
</reference>
<feature type="compositionally biased region" description="Basic residues" evidence="1">
    <location>
        <begin position="377"/>
        <end position="392"/>
    </location>
</feature>
<protein>
    <submittedName>
        <fullName evidence="2">Uncharacterized protein</fullName>
    </submittedName>
</protein>
<feature type="compositionally biased region" description="Low complexity" evidence="1">
    <location>
        <begin position="533"/>
        <end position="557"/>
    </location>
</feature>
<proteinExistence type="predicted"/>
<accession>A0AAN8X2L2</accession>
<feature type="compositionally biased region" description="Basic residues" evidence="1">
    <location>
        <begin position="676"/>
        <end position="688"/>
    </location>
</feature>
<feature type="compositionally biased region" description="Basic and acidic residues" evidence="1">
    <location>
        <begin position="256"/>
        <end position="265"/>
    </location>
</feature>